<gene>
    <name evidence="2" type="ORF">J0M35_16340</name>
</gene>
<protein>
    <submittedName>
        <fullName evidence="2">Uncharacterized protein</fullName>
    </submittedName>
</protein>
<evidence type="ECO:0000313" key="2">
    <source>
        <dbReference type="EMBL" id="MBN8661938.1"/>
    </source>
</evidence>
<feature type="compositionally biased region" description="Polar residues" evidence="1">
    <location>
        <begin position="18"/>
        <end position="41"/>
    </location>
</feature>
<accession>A0A8J7PK74</accession>
<dbReference type="AlphaFoldDB" id="A0A8J7PK74"/>
<name>A0A8J7PK74_9BACT</name>
<feature type="region of interest" description="Disordered" evidence="1">
    <location>
        <begin position="1"/>
        <end position="107"/>
    </location>
</feature>
<evidence type="ECO:0000256" key="1">
    <source>
        <dbReference type="SAM" id="MobiDB-lite"/>
    </source>
</evidence>
<reference evidence="2" key="1">
    <citation type="submission" date="2021-02" db="EMBL/GenBank/DDBJ databases">
        <title>Genome-Resolved Metagenomics of a Microbial Community Performing Photosynthetic Biological Nutrient Removal.</title>
        <authorList>
            <person name="Mcdaniel E.A."/>
        </authorList>
    </citation>
    <scope>NUCLEOTIDE SEQUENCE</scope>
    <source>
        <strain evidence="2">UWPOB_OBS1</strain>
    </source>
</reference>
<comment type="caution">
    <text evidence="2">The sequence shown here is derived from an EMBL/GenBank/DDBJ whole genome shotgun (WGS) entry which is preliminary data.</text>
</comment>
<proteinExistence type="predicted"/>
<dbReference type="Proteomes" id="UP000664277">
    <property type="component" value="Unassembled WGS sequence"/>
</dbReference>
<evidence type="ECO:0000313" key="3">
    <source>
        <dbReference type="Proteomes" id="UP000664277"/>
    </source>
</evidence>
<dbReference type="EMBL" id="JAFLCK010000027">
    <property type="protein sequence ID" value="MBN8661938.1"/>
    <property type="molecule type" value="Genomic_DNA"/>
</dbReference>
<sequence length="155" mass="16132">MKEGFDASEISEGLLAESTANSNVGKSFDNPKSPNDSSPQSDAALPPSEKSPAGELGPETSASNASVASPNQEFRSPASADAAKTSKAQPSKDPIRQSLADSFSTNNAPADLYSRKVVGWSISNHVSLSLHSGAHPLVHSDCGSQYASTEFRNIL</sequence>
<feature type="compositionally biased region" description="Polar residues" evidence="1">
    <location>
        <begin position="60"/>
        <end position="74"/>
    </location>
</feature>
<organism evidence="2 3">
    <name type="scientific">Candidatus Obscuribacter phosphatis</name>
    <dbReference type="NCBI Taxonomy" id="1906157"/>
    <lineage>
        <taxon>Bacteria</taxon>
        <taxon>Bacillati</taxon>
        <taxon>Candidatus Melainabacteria</taxon>
        <taxon>Candidatus Obscuribacterales</taxon>
        <taxon>Candidatus Obscuribacteraceae</taxon>
        <taxon>Candidatus Obscuribacter</taxon>
    </lineage>
</organism>